<name>A0A5L8Q4H5_CAMUP</name>
<dbReference type="AlphaFoldDB" id="A0A5L8Q4H5"/>
<organism evidence="1">
    <name type="scientific">Campylobacter upsaliensis</name>
    <dbReference type="NCBI Taxonomy" id="28080"/>
    <lineage>
        <taxon>Bacteria</taxon>
        <taxon>Pseudomonadati</taxon>
        <taxon>Campylobacterota</taxon>
        <taxon>Epsilonproteobacteria</taxon>
        <taxon>Campylobacterales</taxon>
        <taxon>Campylobacteraceae</taxon>
        <taxon>Campylobacter</taxon>
    </lineage>
</organism>
<gene>
    <name evidence="1" type="ORF">BSY74_07860</name>
</gene>
<dbReference type="EMBL" id="AACNSW010000038">
    <property type="protein sequence ID" value="EAL3777397.1"/>
    <property type="molecule type" value="Genomic_DNA"/>
</dbReference>
<dbReference type="RefSeq" id="WP_220726323.1">
    <property type="nucleotide sequence ID" value="NZ_CBCXLM010000033.1"/>
</dbReference>
<comment type="caution">
    <text evidence="1">The sequence shown here is derived from an EMBL/GenBank/DDBJ whole genome shotgun (WGS) entry which is preliminary data.</text>
</comment>
<evidence type="ECO:0000313" key="1">
    <source>
        <dbReference type="EMBL" id="EAL3777397.1"/>
    </source>
</evidence>
<accession>A0A5L8Q4H5</accession>
<sequence>MSKDYLSKEIYIIEGQEYIFDYDKSRQTEHINTLTYTIAPLYQNGISYEITFRTFQNSKDEHNEFEKQTLNRNNPLHGVIYATIQKDEVEIIDENPFVKVEITYEVIKYITNLDEMAKSGIIEDIRIKKLSSQTPH</sequence>
<proteinExistence type="predicted"/>
<reference evidence="1" key="1">
    <citation type="submission" date="2018-05" db="EMBL/GenBank/DDBJ databases">
        <authorList>
            <consortium name="PulseNet: The National Subtyping Network for Foodborne Disease Surveillance"/>
            <person name="Tarr C.L."/>
            <person name="Trees E."/>
            <person name="Katz L.S."/>
            <person name="Carleton-Romer H.A."/>
            <person name="Stroika S."/>
            <person name="Kucerova Z."/>
            <person name="Roache K.F."/>
            <person name="Sabol A.L."/>
            <person name="Besser J."/>
            <person name="Gerner-Smidt P."/>
        </authorList>
    </citation>
    <scope>NUCLEOTIDE SEQUENCE</scope>
    <source>
        <strain evidence="1">PNUSAC001154</strain>
    </source>
</reference>
<protein>
    <submittedName>
        <fullName evidence="1">Uncharacterized protein</fullName>
    </submittedName>
</protein>